<dbReference type="PANTHER" id="PTHR11955">
    <property type="entry name" value="FATTY ACID BINDING PROTEIN"/>
    <property type="match status" value="1"/>
</dbReference>
<gene>
    <name evidence="2" type="ORF">JRQ81_018166</name>
</gene>
<dbReference type="Gene3D" id="2.40.128.20">
    <property type="match status" value="1"/>
</dbReference>
<proteinExistence type="inferred from homology"/>
<sequence length="88" mass="10187">DICRLLDIDFGTHKRGKMLKPQKAIQQEGSSFTISMISTFQDYLVQFKIGEEPEEDNKSFENIKCKSVVTWDNDKLVCVQTEEKQNRG</sequence>
<feature type="non-terminal residue" evidence="2">
    <location>
        <position position="1"/>
    </location>
</feature>
<dbReference type="EMBL" id="JAPFRF010000008">
    <property type="protein sequence ID" value="KAJ7325146.1"/>
    <property type="molecule type" value="Genomic_DNA"/>
</dbReference>
<evidence type="ECO:0000313" key="3">
    <source>
        <dbReference type="Proteomes" id="UP001142489"/>
    </source>
</evidence>
<dbReference type="AlphaFoldDB" id="A0A9Q0XRS6"/>
<dbReference type="GO" id="GO:0008289">
    <property type="term" value="F:lipid binding"/>
    <property type="evidence" value="ECO:0007669"/>
    <property type="project" value="InterPro"/>
</dbReference>
<comment type="similarity">
    <text evidence="1">Belongs to the calycin superfamily. Fatty-acid binding protein (FABP) family.</text>
</comment>
<evidence type="ECO:0000256" key="1">
    <source>
        <dbReference type="ARBA" id="ARBA00008390"/>
    </source>
</evidence>
<evidence type="ECO:0000313" key="2">
    <source>
        <dbReference type="EMBL" id="KAJ7325146.1"/>
    </source>
</evidence>
<organism evidence="2 3">
    <name type="scientific">Phrynocephalus forsythii</name>
    <dbReference type="NCBI Taxonomy" id="171643"/>
    <lineage>
        <taxon>Eukaryota</taxon>
        <taxon>Metazoa</taxon>
        <taxon>Chordata</taxon>
        <taxon>Craniata</taxon>
        <taxon>Vertebrata</taxon>
        <taxon>Euteleostomi</taxon>
        <taxon>Lepidosauria</taxon>
        <taxon>Squamata</taxon>
        <taxon>Bifurcata</taxon>
        <taxon>Unidentata</taxon>
        <taxon>Episquamata</taxon>
        <taxon>Toxicofera</taxon>
        <taxon>Iguania</taxon>
        <taxon>Acrodonta</taxon>
        <taxon>Agamidae</taxon>
        <taxon>Agaminae</taxon>
        <taxon>Phrynocephalus</taxon>
    </lineage>
</organism>
<protein>
    <submittedName>
        <fullName evidence="2">Uncharacterized protein</fullName>
    </submittedName>
</protein>
<dbReference type="InterPro" id="IPR031259">
    <property type="entry name" value="ILBP"/>
</dbReference>
<name>A0A9Q0XRS6_9SAUR</name>
<reference evidence="2" key="1">
    <citation type="journal article" date="2023" name="DNA Res.">
        <title>Chromosome-level genome assembly of Phrynocephalus forsythii using third-generation DNA sequencing and Hi-C analysis.</title>
        <authorList>
            <person name="Qi Y."/>
            <person name="Zhao W."/>
            <person name="Zhao Y."/>
            <person name="Niu C."/>
            <person name="Cao S."/>
            <person name="Zhang Y."/>
        </authorList>
    </citation>
    <scope>NUCLEOTIDE SEQUENCE</scope>
    <source>
        <tissue evidence="2">Muscle</tissue>
    </source>
</reference>
<dbReference type="InterPro" id="IPR012674">
    <property type="entry name" value="Calycin"/>
</dbReference>
<comment type="caution">
    <text evidence="2">The sequence shown here is derived from an EMBL/GenBank/DDBJ whole genome shotgun (WGS) entry which is preliminary data.</text>
</comment>
<dbReference type="Proteomes" id="UP001142489">
    <property type="component" value="Unassembled WGS sequence"/>
</dbReference>
<dbReference type="SUPFAM" id="SSF50814">
    <property type="entry name" value="Lipocalins"/>
    <property type="match status" value="1"/>
</dbReference>
<dbReference type="OrthoDB" id="354351at2759"/>
<accession>A0A9Q0XRS6</accession>
<keyword evidence="3" id="KW-1185">Reference proteome</keyword>